<evidence type="ECO:0000256" key="2">
    <source>
        <dbReference type="ARBA" id="ARBA00022664"/>
    </source>
</evidence>
<dbReference type="Gene3D" id="3.40.50.11680">
    <property type="entry name" value="Poxvirus mRNA capping enzyme, small subunit"/>
    <property type="match status" value="1"/>
</dbReference>
<sequence>MATAQAPAAAPTSAAPGYVTQVQTIIRSGTGVHLPFYDTLPPMELSFGKSHLPSLEYGANYFLQLSKVNDINRLSTDMLELYTHDIVGAETDLENVYKAYNITSIKSYGKGVRAEAIVLDMSARNKIFKQDRAFIKSNNYLNENNLYMSDHNMVTFEVFRPLFDFGSERYCILKVPTLYGRTIVNVVRVYCSVFRTVKLFKCASDSWLKDSAIMVCQDVCAPNLERFLSYVRSVTRSTTWRDAHNVPFILVPQPVEREFIEKFLEFSYKVYIALYYVHTLLYNSMTSESKSIENEHQKRLMKLLRT</sequence>
<dbReference type="GO" id="GO:0044423">
    <property type="term" value="C:virion component"/>
    <property type="evidence" value="ECO:0007669"/>
    <property type="project" value="UniProtKB-KW"/>
</dbReference>
<evidence type="ECO:0000313" key="5">
    <source>
        <dbReference type="EMBL" id="XBH23830.1"/>
    </source>
</evidence>
<keyword evidence="3" id="KW-0946">Virion</keyword>
<accession>A0AAU7E2B4</accession>
<comment type="subcellular location">
    <subcellularLocation>
        <location evidence="1">Virion</location>
    </subcellularLocation>
</comment>
<protein>
    <submittedName>
        <fullName evidence="5">mRNA capping enzyme small subunit</fullName>
    </submittedName>
</protein>
<evidence type="ECO:0000256" key="4">
    <source>
        <dbReference type="ARBA" id="ARBA00023042"/>
    </source>
</evidence>
<name>A0AAU7E2B4_9POXV</name>
<dbReference type="EMBL" id="PP711852">
    <property type="protein sequence ID" value="XBH23830.1"/>
    <property type="molecule type" value="Genomic_DNA"/>
</dbReference>
<dbReference type="GO" id="GO:0004482">
    <property type="term" value="F:mRNA 5'-cap (guanine-N7-)-methyltransferase activity"/>
    <property type="evidence" value="ECO:0007669"/>
    <property type="project" value="InterPro"/>
</dbReference>
<dbReference type="InterPro" id="IPR005009">
    <property type="entry name" value="Poxvirus_mRNA-cap_ssu"/>
</dbReference>
<reference evidence="5" key="1">
    <citation type="journal article" date="2024" name="Microbiome">
        <title>Substantial viral diversity in bats and rodents from East Africa: insights into evolution, recombination, and cocirculation.</title>
        <authorList>
            <person name="Wang D."/>
            <person name="Yang X."/>
            <person name="Ren Z."/>
            <person name="Hu B."/>
            <person name="Zhao H."/>
            <person name="Yang K."/>
            <person name="Shi P."/>
            <person name="Zhang Z."/>
            <person name="Feng Q."/>
            <person name="Nawenja C.V."/>
            <person name="Obanda V."/>
            <person name="Robert K."/>
            <person name="Nalikka B."/>
            <person name="Waruhiu C.N."/>
            <person name="Ochola G.O."/>
            <person name="Onyuok S.O."/>
            <person name="Ochieng H."/>
            <person name="Li B."/>
            <person name="Zhu Y."/>
            <person name="Si H."/>
            <person name="Yin J."/>
            <person name="Kristiansen K."/>
            <person name="Jin X."/>
            <person name="Xu X."/>
            <person name="Xiao M."/>
            <person name="Agwanda B."/>
            <person name="Ommeh S."/>
            <person name="Li J."/>
            <person name="Shi Z.L."/>
        </authorList>
    </citation>
    <scope>NUCLEOTIDE SEQUENCE</scope>
    <source>
        <strain evidence="5">1A/Uganda/UGR70/2019</strain>
    </source>
</reference>
<reference evidence="5" key="2">
    <citation type="submission" date="2024-02" db="EMBL/GenBank/DDBJ databases">
        <authorList>
            <person name="Hu B."/>
        </authorList>
    </citation>
    <scope>NUCLEOTIDE SEQUENCE</scope>
    <source>
        <strain evidence="5">1A/Uganda/UGR70/2019</strain>
    </source>
</reference>
<keyword evidence="4" id="KW-0506">mRNA capping</keyword>
<dbReference type="Pfam" id="PF03341">
    <property type="entry name" value="Pox_mRNA-cap"/>
    <property type="match status" value="1"/>
</dbReference>
<dbReference type="InterPro" id="IPR043096">
    <property type="entry name" value="Poxvirus_mRNA-cap_ssu_sf"/>
</dbReference>
<proteinExistence type="predicted"/>
<evidence type="ECO:0000256" key="1">
    <source>
        <dbReference type="ARBA" id="ARBA00004328"/>
    </source>
</evidence>
<organism evidence="5">
    <name type="scientific">Rousettus bat poxvirus</name>
    <dbReference type="NCBI Taxonomy" id="3141933"/>
    <lineage>
        <taxon>Viruses</taxon>
        <taxon>Varidnaviria</taxon>
        <taxon>Bamfordvirae</taxon>
        <taxon>Nucleocytoviricota</taxon>
        <taxon>Pokkesviricetes</taxon>
        <taxon>Chitovirales</taxon>
        <taxon>Poxviridae</taxon>
    </lineage>
</organism>
<keyword evidence="2" id="KW-0507">mRNA processing</keyword>
<evidence type="ECO:0000256" key="3">
    <source>
        <dbReference type="ARBA" id="ARBA00022844"/>
    </source>
</evidence>